<dbReference type="InterPro" id="IPR050173">
    <property type="entry name" value="ABC_transporter_C-like"/>
</dbReference>
<organism evidence="8 9">
    <name type="scientific">Holothuria leucospilota</name>
    <name type="common">Black long sea cucumber</name>
    <name type="synonym">Mertensiothuria leucospilota</name>
    <dbReference type="NCBI Taxonomy" id="206669"/>
    <lineage>
        <taxon>Eukaryota</taxon>
        <taxon>Metazoa</taxon>
        <taxon>Echinodermata</taxon>
        <taxon>Eleutherozoa</taxon>
        <taxon>Echinozoa</taxon>
        <taxon>Holothuroidea</taxon>
        <taxon>Aspidochirotacea</taxon>
        <taxon>Aspidochirotida</taxon>
        <taxon>Holothuriidae</taxon>
        <taxon>Holothuria</taxon>
    </lineage>
</organism>
<dbReference type="Gene3D" id="1.20.1560.10">
    <property type="entry name" value="ABC transporter type 1, transmembrane domain"/>
    <property type="match status" value="1"/>
</dbReference>
<keyword evidence="1 6" id="KW-0812">Transmembrane</keyword>
<dbReference type="GO" id="GO:0005524">
    <property type="term" value="F:ATP binding"/>
    <property type="evidence" value="ECO:0007669"/>
    <property type="project" value="UniProtKB-KW"/>
</dbReference>
<evidence type="ECO:0000259" key="7">
    <source>
        <dbReference type="SMART" id="SM00382"/>
    </source>
</evidence>
<evidence type="ECO:0000313" key="8">
    <source>
        <dbReference type="EMBL" id="KAJ8047248.1"/>
    </source>
</evidence>
<dbReference type="InterPro" id="IPR027417">
    <property type="entry name" value="P-loop_NTPase"/>
</dbReference>
<comment type="caution">
    <text evidence="8">The sequence shown here is derived from an EMBL/GenBank/DDBJ whole genome shotgun (WGS) entry which is preliminary data.</text>
</comment>
<dbReference type="Gene3D" id="3.40.50.300">
    <property type="entry name" value="P-loop containing nucleotide triphosphate hydrolases"/>
    <property type="match status" value="2"/>
</dbReference>
<proteinExistence type="predicted"/>
<gene>
    <name evidence="8" type="ORF">HOLleu_06206</name>
</gene>
<dbReference type="InterPro" id="IPR003439">
    <property type="entry name" value="ABC_transporter-like_ATP-bd"/>
</dbReference>
<dbReference type="SUPFAM" id="SSF52540">
    <property type="entry name" value="P-loop containing nucleoside triphosphate hydrolases"/>
    <property type="match status" value="1"/>
</dbReference>
<accession>A0A9Q1HJH2</accession>
<dbReference type="FunFam" id="3.40.50.300:FF:004162">
    <property type="entry name" value="ATP binding cassette subfamily C member 5"/>
    <property type="match status" value="1"/>
</dbReference>
<dbReference type="PANTHER" id="PTHR24223:SF461">
    <property type="entry name" value="ATP-BINDING CASSETTE SUB-FAMILY C MEMBER SUR"/>
    <property type="match status" value="1"/>
</dbReference>
<evidence type="ECO:0000256" key="5">
    <source>
        <dbReference type="ARBA" id="ARBA00023136"/>
    </source>
</evidence>
<feature type="transmembrane region" description="Helical" evidence="6">
    <location>
        <begin position="195"/>
        <end position="215"/>
    </location>
</feature>
<dbReference type="SMART" id="SM00382">
    <property type="entry name" value="AAA"/>
    <property type="match status" value="1"/>
</dbReference>
<evidence type="ECO:0000313" key="9">
    <source>
        <dbReference type="Proteomes" id="UP001152320"/>
    </source>
</evidence>
<evidence type="ECO:0000256" key="4">
    <source>
        <dbReference type="ARBA" id="ARBA00022989"/>
    </source>
</evidence>
<dbReference type="Pfam" id="PF00005">
    <property type="entry name" value="ABC_tran"/>
    <property type="match status" value="1"/>
</dbReference>
<dbReference type="EMBL" id="JAIZAY010000002">
    <property type="protein sequence ID" value="KAJ8047248.1"/>
    <property type="molecule type" value="Genomic_DNA"/>
</dbReference>
<dbReference type="AlphaFoldDB" id="A0A9Q1HJH2"/>
<sequence length="440" mass="50023">MRREERTVVLTLSNTKNINYEHANHIIIMDKGTVKEEGPPQYLGEIHGFWSPWQRESNVVKYMEDTIELERLNLQTTIKKEFSKENGWCRFHGAILYPICNNRNDHQYHRSSYLPLPDFTINSTLFGDTEELYVVINVSRLWLISFCKIYNNSHSFLGRNEQRFDRSFLEKLDKNGAVSFYLVAVKRWLAIRLDYLGTAALLIAGLSAVIGSIHFGVSVSFVGLSLAYSLQITYFLSQWVRAVSRLELSMNSVERIKSYCNVATERYDGIHPGKLWPSEGSVHLRSVHVRYAQHLDAVLKDVTLQIIGGQKVGICGRTGSGKSTLALSLIRFVDIFKGCIEIDGVNIKSIPLKVLRQRVAIIQQDAVLFSGTDRLVGRVVEEQFQNKTIITIVHRIHTIINYDSVVVLDNGNIVEYGPPHILLQNPGGIFTSMVKVQLRV</sequence>
<dbReference type="Proteomes" id="UP001152320">
    <property type="component" value="Chromosome 2"/>
</dbReference>
<evidence type="ECO:0000256" key="1">
    <source>
        <dbReference type="ARBA" id="ARBA00022692"/>
    </source>
</evidence>
<keyword evidence="5 6" id="KW-0472">Membrane</keyword>
<dbReference type="PANTHER" id="PTHR24223">
    <property type="entry name" value="ATP-BINDING CASSETTE SUB-FAMILY C"/>
    <property type="match status" value="1"/>
</dbReference>
<feature type="domain" description="AAA+ ATPase" evidence="7">
    <location>
        <begin position="308"/>
        <end position="412"/>
    </location>
</feature>
<protein>
    <submittedName>
        <fullName evidence="8">ATP-binding cassette sub-family C member 9</fullName>
    </submittedName>
</protein>
<keyword evidence="3 8" id="KW-0067">ATP-binding</keyword>
<evidence type="ECO:0000256" key="2">
    <source>
        <dbReference type="ARBA" id="ARBA00022741"/>
    </source>
</evidence>
<dbReference type="OrthoDB" id="10065830at2759"/>
<dbReference type="GO" id="GO:0042626">
    <property type="term" value="F:ATPase-coupled transmembrane transporter activity"/>
    <property type="evidence" value="ECO:0007669"/>
    <property type="project" value="TreeGrafter"/>
</dbReference>
<dbReference type="GO" id="GO:0016887">
    <property type="term" value="F:ATP hydrolysis activity"/>
    <property type="evidence" value="ECO:0007669"/>
    <property type="project" value="InterPro"/>
</dbReference>
<evidence type="ECO:0000256" key="6">
    <source>
        <dbReference type="SAM" id="Phobius"/>
    </source>
</evidence>
<keyword evidence="2" id="KW-0547">Nucleotide-binding</keyword>
<dbReference type="SUPFAM" id="SSF90123">
    <property type="entry name" value="ABC transporter transmembrane region"/>
    <property type="match status" value="1"/>
</dbReference>
<reference evidence="8" key="1">
    <citation type="submission" date="2021-10" db="EMBL/GenBank/DDBJ databases">
        <title>Tropical sea cucumber genome reveals ecological adaptation and Cuvierian tubules defense mechanism.</title>
        <authorList>
            <person name="Chen T."/>
        </authorList>
    </citation>
    <scope>NUCLEOTIDE SEQUENCE</scope>
    <source>
        <strain evidence="8">Nanhai2018</strain>
        <tissue evidence="8">Muscle</tissue>
    </source>
</reference>
<dbReference type="InterPro" id="IPR036640">
    <property type="entry name" value="ABC1_TM_sf"/>
</dbReference>
<keyword evidence="4 6" id="KW-1133">Transmembrane helix</keyword>
<dbReference type="InterPro" id="IPR003593">
    <property type="entry name" value="AAA+_ATPase"/>
</dbReference>
<evidence type="ECO:0000256" key="3">
    <source>
        <dbReference type="ARBA" id="ARBA00022840"/>
    </source>
</evidence>
<dbReference type="GO" id="GO:0016020">
    <property type="term" value="C:membrane"/>
    <property type="evidence" value="ECO:0007669"/>
    <property type="project" value="InterPro"/>
</dbReference>
<name>A0A9Q1HJH2_HOLLE</name>
<keyword evidence="9" id="KW-1185">Reference proteome</keyword>